<accession>A0ABP0IKZ0</accession>
<evidence type="ECO:0000313" key="3">
    <source>
        <dbReference type="Proteomes" id="UP001642464"/>
    </source>
</evidence>
<keyword evidence="3" id="KW-1185">Reference proteome</keyword>
<dbReference type="EMBL" id="CAXAMM010004336">
    <property type="protein sequence ID" value="CAK9003255.1"/>
    <property type="molecule type" value="Genomic_DNA"/>
</dbReference>
<protein>
    <submittedName>
        <fullName evidence="1">Uncharacterized protein</fullName>
    </submittedName>
</protein>
<gene>
    <name evidence="1" type="ORF">SCF082_LOCUS7663</name>
    <name evidence="2" type="ORF">SCF082_LOCUS7695</name>
</gene>
<evidence type="ECO:0000313" key="2">
    <source>
        <dbReference type="EMBL" id="CAK9003341.1"/>
    </source>
</evidence>
<name>A0ABP0IKZ0_9DINO</name>
<proteinExistence type="predicted"/>
<organism evidence="1 3">
    <name type="scientific">Durusdinium trenchii</name>
    <dbReference type="NCBI Taxonomy" id="1381693"/>
    <lineage>
        <taxon>Eukaryota</taxon>
        <taxon>Sar</taxon>
        <taxon>Alveolata</taxon>
        <taxon>Dinophyceae</taxon>
        <taxon>Suessiales</taxon>
        <taxon>Symbiodiniaceae</taxon>
        <taxon>Durusdinium</taxon>
    </lineage>
</organism>
<dbReference type="EMBL" id="CAXAMM010004369">
    <property type="protein sequence ID" value="CAK9003341.1"/>
    <property type="molecule type" value="Genomic_DNA"/>
</dbReference>
<sequence length="212" mass="24362">MHTSGRRVDRPLGWASLRNYVRIANVITTRMVLLWFLATVRCVYLVTEQPRSSLMVYFPYIVYFRRLVNQFIPWKMVGLEMGAYGAPTLKPTKLFGTWPSMERMIKKASKGARAKLRKKQEKSKTPMVRHTISKASGKQQVPLVYIDRYIVICQALHCGWWEENGGKNDFSVQIDGLRTGAAGLKVSQVYPPNYGTAMARFHKKFRVLISVD</sequence>
<evidence type="ECO:0000313" key="1">
    <source>
        <dbReference type="EMBL" id="CAK9003255.1"/>
    </source>
</evidence>
<comment type="caution">
    <text evidence="1">The sequence shown here is derived from an EMBL/GenBank/DDBJ whole genome shotgun (WGS) entry which is preliminary data.</text>
</comment>
<dbReference type="Proteomes" id="UP001642464">
    <property type="component" value="Unassembled WGS sequence"/>
</dbReference>
<reference evidence="1 3" key="1">
    <citation type="submission" date="2024-02" db="EMBL/GenBank/DDBJ databases">
        <authorList>
            <person name="Chen Y."/>
            <person name="Shah S."/>
            <person name="Dougan E. K."/>
            <person name="Thang M."/>
            <person name="Chan C."/>
        </authorList>
    </citation>
    <scope>NUCLEOTIDE SEQUENCE [LARGE SCALE GENOMIC DNA]</scope>
</reference>